<name>A0A9P9A7L6_9PEZI</name>
<feature type="region of interest" description="Disordered" evidence="2">
    <location>
        <begin position="1"/>
        <end position="106"/>
    </location>
</feature>
<keyword evidence="1" id="KW-0175">Coiled coil</keyword>
<accession>A0A9P9A7L6</accession>
<protein>
    <submittedName>
        <fullName evidence="3">Uncharacterized protein</fullName>
    </submittedName>
</protein>
<comment type="caution">
    <text evidence="3">The sequence shown here is derived from an EMBL/GenBank/DDBJ whole genome shotgun (WGS) entry which is preliminary data.</text>
</comment>
<organism evidence="3 4">
    <name type="scientific">Plectosphaerella plurivora</name>
    <dbReference type="NCBI Taxonomy" id="936078"/>
    <lineage>
        <taxon>Eukaryota</taxon>
        <taxon>Fungi</taxon>
        <taxon>Dikarya</taxon>
        <taxon>Ascomycota</taxon>
        <taxon>Pezizomycotina</taxon>
        <taxon>Sordariomycetes</taxon>
        <taxon>Hypocreomycetidae</taxon>
        <taxon>Glomerellales</taxon>
        <taxon>Plectosphaerellaceae</taxon>
        <taxon>Plectosphaerella</taxon>
    </lineage>
</organism>
<proteinExistence type="predicted"/>
<dbReference type="OrthoDB" id="5377009at2759"/>
<dbReference type="EMBL" id="JAGSXJ010000028">
    <property type="protein sequence ID" value="KAH6671524.1"/>
    <property type="molecule type" value="Genomic_DNA"/>
</dbReference>
<feature type="compositionally biased region" description="Low complexity" evidence="2">
    <location>
        <begin position="47"/>
        <end position="71"/>
    </location>
</feature>
<feature type="compositionally biased region" description="Low complexity" evidence="2">
    <location>
        <begin position="287"/>
        <end position="300"/>
    </location>
</feature>
<evidence type="ECO:0000256" key="2">
    <source>
        <dbReference type="SAM" id="MobiDB-lite"/>
    </source>
</evidence>
<feature type="region of interest" description="Disordered" evidence="2">
    <location>
        <begin position="241"/>
        <end position="301"/>
    </location>
</feature>
<evidence type="ECO:0000313" key="4">
    <source>
        <dbReference type="Proteomes" id="UP000770015"/>
    </source>
</evidence>
<dbReference type="AlphaFoldDB" id="A0A9P9A7L6"/>
<dbReference type="Proteomes" id="UP000770015">
    <property type="component" value="Unassembled WGS sequence"/>
</dbReference>
<gene>
    <name evidence="3" type="ORF">F5X68DRAFT_235905</name>
</gene>
<sequence length="372" mass="40394">MPLTGDSRGTHQSPTSRGILSGWLPGSTDAGRAHRSRGSISLAPGQTPSKTPRSQPSPQTTPTTKTATASPNGSRFGFISSSLSALTKGNGAPSPSRETSGDEDDHLLSLNIEQALFPPASPGGSRDPFSPASYKNLEMAATSLITTYQIAYRRQRHEIRELRMDRDAKDEEMEETDMRTRHLKLQLEDLARQADEREQEMQALTMALEKERKLNREIMTSGGLAPPPASDTATVVSEDLGAEEDQKHPQWRKSHNFEDTDEESESVGEAPSVFSRSRSPTFAAGAQPKVSGQQPQSQQQMTAFQKLVKGFTGDADAGSSSASCRNCQGQDGQVAWDTVGVLRDENRSLKVRVTELERCVEGALDAVNGLRL</sequence>
<keyword evidence="4" id="KW-1185">Reference proteome</keyword>
<evidence type="ECO:0000256" key="1">
    <source>
        <dbReference type="SAM" id="Coils"/>
    </source>
</evidence>
<reference evidence="3" key="1">
    <citation type="journal article" date="2021" name="Nat. Commun.">
        <title>Genetic determinants of endophytism in the Arabidopsis root mycobiome.</title>
        <authorList>
            <person name="Mesny F."/>
            <person name="Miyauchi S."/>
            <person name="Thiergart T."/>
            <person name="Pickel B."/>
            <person name="Atanasova L."/>
            <person name="Karlsson M."/>
            <person name="Huettel B."/>
            <person name="Barry K.W."/>
            <person name="Haridas S."/>
            <person name="Chen C."/>
            <person name="Bauer D."/>
            <person name="Andreopoulos W."/>
            <person name="Pangilinan J."/>
            <person name="LaButti K."/>
            <person name="Riley R."/>
            <person name="Lipzen A."/>
            <person name="Clum A."/>
            <person name="Drula E."/>
            <person name="Henrissat B."/>
            <person name="Kohler A."/>
            <person name="Grigoriev I.V."/>
            <person name="Martin F.M."/>
            <person name="Hacquard S."/>
        </authorList>
    </citation>
    <scope>NUCLEOTIDE SEQUENCE</scope>
    <source>
        <strain evidence="3">MPI-SDFR-AT-0117</strain>
    </source>
</reference>
<evidence type="ECO:0000313" key="3">
    <source>
        <dbReference type="EMBL" id="KAH6671524.1"/>
    </source>
</evidence>
<feature type="coiled-coil region" evidence="1">
    <location>
        <begin position="152"/>
        <end position="214"/>
    </location>
</feature>